<organism evidence="1 2">
    <name type="scientific">Acidipila rosea</name>
    <dbReference type="NCBI Taxonomy" id="768535"/>
    <lineage>
        <taxon>Bacteria</taxon>
        <taxon>Pseudomonadati</taxon>
        <taxon>Acidobacteriota</taxon>
        <taxon>Terriglobia</taxon>
        <taxon>Terriglobales</taxon>
        <taxon>Acidobacteriaceae</taxon>
        <taxon>Acidipila</taxon>
    </lineage>
</organism>
<dbReference type="RefSeq" id="WP_131991124.1">
    <property type="nucleotide sequence ID" value="NZ_SMGK01000001.1"/>
</dbReference>
<reference evidence="1 2" key="1">
    <citation type="submission" date="2019-03" db="EMBL/GenBank/DDBJ databases">
        <title>Genomic Encyclopedia of Type Strains, Phase IV (KMG-IV): sequencing the most valuable type-strain genomes for metagenomic binning, comparative biology and taxonomic classification.</title>
        <authorList>
            <person name="Goeker M."/>
        </authorList>
    </citation>
    <scope>NUCLEOTIDE SEQUENCE [LARGE SCALE GENOMIC DNA]</scope>
    <source>
        <strain evidence="1 2">DSM 103428</strain>
    </source>
</reference>
<proteinExistence type="predicted"/>
<dbReference type="Proteomes" id="UP000295210">
    <property type="component" value="Unassembled WGS sequence"/>
</dbReference>
<sequence>MAFFRTFLMENNQTPDTAFDEEDEAALVIFLLQARVKGSAADLQLPPGFRAPEHLPGEFDSPGVRQELKFIAGFLCFFVSKPVAYMREIKAFRDYFIPRFASDIPKQIQLAQALREEFFSATLDDLRFTDTVDRFFDIAEISLTA</sequence>
<keyword evidence="2" id="KW-1185">Reference proteome</keyword>
<accession>A0A4R1LCN5</accession>
<name>A0A4R1LCN5_9BACT</name>
<dbReference type="EMBL" id="SMGK01000001">
    <property type="protein sequence ID" value="TCK75397.1"/>
    <property type="molecule type" value="Genomic_DNA"/>
</dbReference>
<protein>
    <submittedName>
        <fullName evidence="1">Uncharacterized protein</fullName>
    </submittedName>
</protein>
<comment type="caution">
    <text evidence="1">The sequence shown here is derived from an EMBL/GenBank/DDBJ whole genome shotgun (WGS) entry which is preliminary data.</text>
</comment>
<gene>
    <name evidence="1" type="ORF">C7378_0380</name>
</gene>
<evidence type="ECO:0000313" key="1">
    <source>
        <dbReference type="EMBL" id="TCK75397.1"/>
    </source>
</evidence>
<evidence type="ECO:0000313" key="2">
    <source>
        <dbReference type="Proteomes" id="UP000295210"/>
    </source>
</evidence>
<dbReference type="AlphaFoldDB" id="A0A4R1LCN5"/>